<name>A0A1U7NUL3_9DEIO</name>
<accession>A0A1U7NUL3</accession>
<sequence length="263" mass="28213">MEPFPPPDLELLEDVPFSAHGLKLDILRPRIRSPEPVPAVLHLHGGAWVMFGKWPTANVFLARAGFVTVSAEYRLAPGATFPAQLHDVRAAVRWLRAHASALGIDPQRIGAWGVSAGAHLAGLLGTAAGAELEDPDAEHSARVQAVGNVSGVMDFLDPAFHFGPQSLPLFGSALADCRERAALASPLTHAGVDSPPFLHLHGTHDDEVPISQAQRMHAALQHAGAKSELVELDGDHYINDTHRAEVEARLLAFFCRTLKHTPG</sequence>
<gene>
    <name evidence="3" type="ORF">BOO71_0011152</name>
</gene>
<dbReference type="InterPro" id="IPR050300">
    <property type="entry name" value="GDXG_lipolytic_enzyme"/>
</dbReference>
<dbReference type="InterPro" id="IPR029058">
    <property type="entry name" value="AB_hydrolase_fold"/>
</dbReference>
<dbReference type="SUPFAM" id="SSF53474">
    <property type="entry name" value="alpha/beta-Hydrolases"/>
    <property type="match status" value="1"/>
</dbReference>
<dbReference type="STRING" id="249408.BOO71_0011152"/>
<organism evidence="3 4">
    <name type="scientific">Deinococcus marmoris</name>
    <dbReference type="NCBI Taxonomy" id="249408"/>
    <lineage>
        <taxon>Bacteria</taxon>
        <taxon>Thermotogati</taxon>
        <taxon>Deinococcota</taxon>
        <taxon>Deinococci</taxon>
        <taxon>Deinococcales</taxon>
        <taxon>Deinococcaceae</taxon>
        <taxon>Deinococcus</taxon>
    </lineage>
</organism>
<keyword evidence="4" id="KW-1185">Reference proteome</keyword>
<dbReference type="RefSeq" id="WP_075835068.1">
    <property type="nucleotide sequence ID" value="NZ_MSTI01000135.1"/>
</dbReference>
<dbReference type="Gene3D" id="3.40.50.1820">
    <property type="entry name" value="alpha/beta hydrolase"/>
    <property type="match status" value="1"/>
</dbReference>
<reference evidence="3 4" key="1">
    <citation type="submission" date="2017-01" db="EMBL/GenBank/DDBJ databases">
        <title>Genome Analysis of Deinococcus marmoris KOPRI26562.</title>
        <authorList>
            <person name="Kim J.H."/>
            <person name="Oh H.-M."/>
        </authorList>
    </citation>
    <scope>NUCLEOTIDE SEQUENCE [LARGE SCALE GENOMIC DNA]</scope>
    <source>
        <strain evidence="3 4">KOPRI26562</strain>
    </source>
</reference>
<dbReference type="PANTHER" id="PTHR48081:SF13">
    <property type="entry name" value="ALPHA_BETA HYDROLASE"/>
    <property type="match status" value="1"/>
</dbReference>
<dbReference type="EMBL" id="MSTI01000135">
    <property type="protein sequence ID" value="OLV16612.1"/>
    <property type="molecule type" value="Genomic_DNA"/>
</dbReference>
<evidence type="ECO:0000256" key="1">
    <source>
        <dbReference type="ARBA" id="ARBA00022801"/>
    </source>
</evidence>
<evidence type="ECO:0000259" key="2">
    <source>
        <dbReference type="Pfam" id="PF20434"/>
    </source>
</evidence>
<dbReference type="AlphaFoldDB" id="A0A1U7NUL3"/>
<protein>
    <submittedName>
        <fullName evidence="3">Lipase/esterase</fullName>
    </submittedName>
</protein>
<dbReference type="InterPro" id="IPR049492">
    <property type="entry name" value="BD-FAE-like_dom"/>
</dbReference>
<dbReference type="GO" id="GO:0016787">
    <property type="term" value="F:hydrolase activity"/>
    <property type="evidence" value="ECO:0007669"/>
    <property type="project" value="UniProtKB-KW"/>
</dbReference>
<comment type="caution">
    <text evidence="3">The sequence shown here is derived from an EMBL/GenBank/DDBJ whole genome shotgun (WGS) entry which is preliminary data.</text>
</comment>
<dbReference type="Proteomes" id="UP000186607">
    <property type="component" value="Unassembled WGS sequence"/>
</dbReference>
<dbReference type="Pfam" id="PF20434">
    <property type="entry name" value="BD-FAE"/>
    <property type="match status" value="1"/>
</dbReference>
<feature type="domain" description="BD-FAE-like" evidence="2">
    <location>
        <begin position="24"/>
        <end position="220"/>
    </location>
</feature>
<evidence type="ECO:0000313" key="4">
    <source>
        <dbReference type="Proteomes" id="UP000186607"/>
    </source>
</evidence>
<evidence type="ECO:0000313" key="3">
    <source>
        <dbReference type="EMBL" id="OLV16612.1"/>
    </source>
</evidence>
<dbReference type="OrthoDB" id="179999at2"/>
<proteinExistence type="predicted"/>
<dbReference type="PANTHER" id="PTHR48081">
    <property type="entry name" value="AB HYDROLASE SUPERFAMILY PROTEIN C4A8.06C"/>
    <property type="match status" value="1"/>
</dbReference>
<keyword evidence="1" id="KW-0378">Hydrolase</keyword>